<dbReference type="AlphaFoldDB" id="A0A0W8FNB4"/>
<dbReference type="PANTHER" id="PTHR47892:SF1">
    <property type="entry name" value="UNIVERSAL STRESS PROTEIN E"/>
    <property type="match status" value="1"/>
</dbReference>
<evidence type="ECO:0000256" key="1">
    <source>
        <dbReference type="ARBA" id="ARBA00004496"/>
    </source>
</evidence>
<dbReference type="Gene3D" id="3.40.50.12370">
    <property type="match status" value="1"/>
</dbReference>
<dbReference type="GO" id="GO:0005737">
    <property type="term" value="C:cytoplasm"/>
    <property type="evidence" value="ECO:0007669"/>
    <property type="project" value="UniProtKB-SubCell"/>
</dbReference>
<gene>
    <name evidence="4" type="ORF">ASZ90_007844</name>
</gene>
<organism evidence="4">
    <name type="scientific">hydrocarbon metagenome</name>
    <dbReference type="NCBI Taxonomy" id="938273"/>
    <lineage>
        <taxon>unclassified sequences</taxon>
        <taxon>metagenomes</taxon>
        <taxon>ecological metagenomes</taxon>
    </lineage>
</organism>
<evidence type="ECO:0000259" key="3">
    <source>
        <dbReference type="Pfam" id="PF00582"/>
    </source>
</evidence>
<evidence type="ECO:0000313" key="4">
    <source>
        <dbReference type="EMBL" id="KUG22384.1"/>
    </source>
</evidence>
<feature type="domain" description="UspA" evidence="3">
    <location>
        <begin position="4"/>
        <end position="131"/>
    </location>
</feature>
<dbReference type="PRINTS" id="PR01438">
    <property type="entry name" value="UNVRSLSTRESS"/>
</dbReference>
<dbReference type="SUPFAM" id="SSF52402">
    <property type="entry name" value="Adenine nucleotide alpha hydrolases-like"/>
    <property type="match status" value="2"/>
</dbReference>
<keyword evidence="2" id="KW-0963">Cytoplasm</keyword>
<sequence>MKRFKSILYVTESNVDQNSAIARAVSLAKNNQAKLTIIDVIRPLMSDYLEEMVQMRNEFITSLIKPFDEHLEIQYKIIIGTAFLEVIREVLRNKHDLVMKPAENPAFLKRIFGSTDIHLLRKCPCPVWIMKLPEKLNYKCIMAAVGFSPLEFSEVEESLNGEILDQASSLAMSDFASLHVVHAWETFAGKYMRSRGDKAQEDMAVYVEKERSLHNTELNMLVEKLKERLGSDIYQKISPSLHLTQGDAQKIIPELATSLQTDIVVMGTIARTGVFGLIIGNTAESVLDQLECSVLAVKPPGFVTPVKLEE</sequence>
<name>A0A0W8FNB4_9ZZZZ</name>
<accession>A0A0W8FNB4</accession>
<dbReference type="EMBL" id="LNQE01000972">
    <property type="protein sequence ID" value="KUG22384.1"/>
    <property type="molecule type" value="Genomic_DNA"/>
</dbReference>
<dbReference type="Pfam" id="PF00582">
    <property type="entry name" value="Usp"/>
    <property type="match status" value="2"/>
</dbReference>
<proteinExistence type="predicted"/>
<comment type="subcellular location">
    <subcellularLocation>
        <location evidence="1">Cytoplasm</location>
    </subcellularLocation>
</comment>
<dbReference type="InterPro" id="IPR006015">
    <property type="entry name" value="Universal_stress_UspA"/>
</dbReference>
<dbReference type="PANTHER" id="PTHR47892">
    <property type="entry name" value="UNIVERSAL STRESS PROTEIN E"/>
    <property type="match status" value="1"/>
</dbReference>
<dbReference type="InterPro" id="IPR006016">
    <property type="entry name" value="UspA"/>
</dbReference>
<protein>
    <submittedName>
        <fullName evidence="4">Universal stress protein family 1</fullName>
    </submittedName>
</protein>
<comment type="caution">
    <text evidence="4">The sequence shown here is derived from an EMBL/GenBank/DDBJ whole genome shotgun (WGS) entry which is preliminary data.</text>
</comment>
<evidence type="ECO:0000256" key="2">
    <source>
        <dbReference type="ARBA" id="ARBA00022490"/>
    </source>
</evidence>
<reference evidence="4" key="1">
    <citation type="journal article" date="2015" name="Proc. Natl. Acad. Sci. U.S.A.">
        <title>Networks of energetic and metabolic interactions define dynamics in microbial communities.</title>
        <authorList>
            <person name="Embree M."/>
            <person name="Liu J.K."/>
            <person name="Al-Bassam M.M."/>
            <person name="Zengler K."/>
        </authorList>
    </citation>
    <scope>NUCLEOTIDE SEQUENCE</scope>
</reference>
<feature type="domain" description="UspA" evidence="3">
    <location>
        <begin position="163"/>
        <end position="298"/>
    </location>
</feature>